<reference evidence="1 2" key="1">
    <citation type="submission" date="2022-10" db="EMBL/GenBank/DDBJ databases">
        <title>Characterization of Pseudomonas capsici strains from pepper and tomato in Georgia.</title>
        <authorList>
            <person name="Zhao M."/>
            <person name="Dutta B."/>
        </authorList>
    </citation>
    <scope>NUCLEOTIDE SEQUENCE [LARGE SCALE GENOMIC DNA]</scope>
    <source>
        <strain evidence="1 2">Pc20-5</strain>
    </source>
</reference>
<sequence>MLKITPDPPAIPITPFIANDDLSHEEALVRASDLLRCAMATAYECGDNLSGSQRALAFSVVHLIEMAHTLLERSLR</sequence>
<comment type="caution">
    <text evidence="1">The sequence shown here is derived from an EMBL/GenBank/DDBJ whole genome shotgun (WGS) entry which is preliminary data.</text>
</comment>
<dbReference type="RefSeq" id="WP_206402625.1">
    <property type="nucleotide sequence ID" value="NZ_JAFGZD010000027.1"/>
</dbReference>
<protein>
    <submittedName>
        <fullName evidence="1">DUF3077 domain-containing protein</fullName>
    </submittedName>
</protein>
<dbReference type="EMBL" id="JAOXML010000013">
    <property type="protein sequence ID" value="MCV4378154.1"/>
    <property type="molecule type" value="Genomic_DNA"/>
</dbReference>
<dbReference type="Proteomes" id="UP001207294">
    <property type="component" value="Unassembled WGS sequence"/>
</dbReference>
<gene>
    <name evidence="1" type="ORF">OH718_16280</name>
</gene>
<organism evidence="1 2">
    <name type="scientific">Pseudomonas capsici</name>
    <dbReference type="NCBI Taxonomy" id="2810614"/>
    <lineage>
        <taxon>Bacteria</taxon>
        <taxon>Pseudomonadati</taxon>
        <taxon>Pseudomonadota</taxon>
        <taxon>Gammaproteobacteria</taxon>
        <taxon>Pseudomonadales</taxon>
        <taxon>Pseudomonadaceae</taxon>
        <taxon>Pseudomonas</taxon>
    </lineage>
</organism>
<keyword evidence="2" id="KW-1185">Reference proteome</keyword>
<dbReference type="Pfam" id="PF19619">
    <property type="entry name" value="DUF6124"/>
    <property type="match status" value="1"/>
</dbReference>
<dbReference type="GeneID" id="93564026"/>
<evidence type="ECO:0000313" key="1">
    <source>
        <dbReference type="EMBL" id="MCV4378154.1"/>
    </source>
</evidence>
<proteinExistence type="predicted"/>
<evidence type="ECO:0000313" key="2">
    <source>
        <dbReference type="Proteomes" id="UP001207294"/>
    </source>
</evidence>
<name>A0ABT3BZ75_9PSED</name>
<accession>A0ABT3BZ75</accession>